<reference evidence="6" key="1">
    <citation type="journal article" date="2020" name="Nat. Commun.">
        <title>Large-scale genome sequencing of mycorrhizal fungi provides insights into the early evolution of symbiotic traits.</title>
        <authorList>
            <person name="Miyauchi S."/>
            <person name="Kiss E."/>
            <person name="Kuo A."/>
            <person name="Drula E."/>
            <person name="Kohler A."/>
            <person name="Sanchez-Garcia M."/>
            <person name="Morin E."/>
            <person name="Andreopoulos B."/>
            <person name="Barry K.W."/>
            <person name="Bonito G."/>
            <person name="Buee M."/>
            <person name="Carver A."/>
            <person name="Chen C."/>
            <person name="Cichocki N."/>
            <person name="Clum A."/>
            <person name="Culley D."/>
            <person name="Crous P.W."/>
            <person name="Fauchery L."/>
            <person name="Girlanda M."/>
            <person name="Hayes R.D."/>
            <person name="Keri Z."/>
            <person name="LaButti K."/>
            <person name="Lipzen A."/>
            <person name="Lombard V."/>
            <person name="Magnuson J."/>
            <person name="Maillard F."/>
            <person name="Murat C."/>
            <person name="Nolan M."/>
            <person name="Ohm R.A."/>
            <person name="Pangilinan J."/>
            <person name="Pereira M.F."/>
            <person name="Perotto S."/>
            <person name="Peter M."/>
            <person name="Pfister S."/>
            <person name="Riley R."/>
            <person name="Sitrit Y."/>
            <person name="Stielow J.B."/>
            <person name="Szollosi G."/>
            <person name="Zifcakova L."/>
            <person name="Stursova M."/>
            <person name="Spatafora J.W."/>
            <person name="Tedersoo L."/>
            <person name="Vaario L.M."/>
            <person name="Yamada A."/>
            <person name="Yan M."/>
            <person name="Wang P."/>
            <person name="Xu J."/>
            <person name="Bruns T."/>
            <person name="Baldrian P."/>
            <person name="Vilgalys R."/>
            <person name="Dunand C."/>
            <person name="Henrissat B."/>
            <person name="Grigoriev I.V."/>
            <person name="Hibbett D."/>
            <person name="Nagy L.G."/>
            <person name="Martin F.M."/>
        </authorList>
    </citation>
    <scope>NUCLEOTIDE SEQUENCE</scope>
    <source>
        <strain evidence="6">UP504</strain>
    </source>
</reference>
<name>A0A9P6B692_9AGAM</name>
<keyword evidence="5" id="KW-0143">Chaperone</keyword>
<dbReference type="InterPro" id="IPR042272">
    <property type="entry name" value="ATP12_ATP_synth-F1-assembly_N"/>
</dbReference>
<dbReference type="GO" id="GO:0033615">
    <property type="term" value="P:mitochondrial proton-transporting ATP synthase complex assembly"/>
    <property type="evidence" value="ECO:0007669"/>
    <property type="project" value="TreeGrafter"/>
</dbReference>
<dbReference type="InterPro" id="IPR011419">
    <property type="entry name" value="ATP12_ATP_synth-F1-assembly"/>
</dbReference>
<dbReference type="EMBL" id="MU128926">
    <property type="protein sequence ID" value="KAF9518177.1"/>
    <property type="molecule type" value="Genomic_DNA"/>
</dbReference>
<evidence type="ECO:0000256" key="2">
    <source>
        <dbReference type="ARBA" id="ARBA00008231"/>
    </source>
</evidence>
<keyword evidence="7" id="KW-1185">Reference proteome</keyword>
<dbReference type="Gene3D" id="1.10.3580.10">
    <property type="entry name" value="ATP12 ATPase"/>
    <property type="match status" value="1"/>
</dbReference>
<protein>
    <recommendedName>
        <fullName evidence="8">ATP12-domain-containing protein</fullName>
    </recommendedName>
</protein>
<proteinExistence type="inferred from homology"/>
<evidence type="ECO:0000256" key="4">
    <source>
        <dbReference type="ARBA" id="ARBA00023128"/>
    </source>
</evidence>
<dbReference type="OrthoDB" id="5673at2759"/>
<sequence length="291" mass="32302">MPFFLKSWPASSVRLQGLSCNVGKWKTPIRALNTRSGSTPVAAQTSAVANEDHFSITLDHRILKTPEGNPLTIPSSKRLLATLVANEWDSQDKVIKHHALPLTSLVSKAIDVFGDAGARIDACSSLLRFLDTDAICFHEEYPPQLVKLQKQHWDPLLDWTRTEFNVDIRTFDSVLVNAQPERTRSTFQAILGDMDQWTLAGMERAVYYSKSFIIALALVRGRLTAEEASLAAHVEVQSQIDRWGEVEDSELSVTPPLPPGSIFNAGDTAHDVDYRDIRRQLGSVAIIIADV</sequence>
<evidence type="ECO:0000313" key="7">
    <source>
        <dbReference type="Proteomes" id="UP000886523"/>
    </source>
</evidence>
<evidence type="ECO:0000313" key="6">
    <source>
        <dbReference type="EMBL" id="KAF9518177.1"/>
    </source>
</evidence>
<dbReference type="PANTHER" id="PTHR21013:SF10">
    <property type="entry name" value="ATP SYNTHASE MITOCHONDRIAL F1 COMPLEX ASSEMBLY FACTOR 2"/>
    <property type="match status" value="1"/>
</dbReference>
<dbReference type="GO" id="GO:0005739">
    <property type="term" value="C:mitochondrion"/>
    <property type="evidence" value="ECO:0007669"/>
    <property type="project" value="UniProtKB-SubCell"/>
</dbReference>
<gene>
    <name evidence="6" type="ORF">BS47DRAFT_1389122</name>
</gene>
<dbReference type="PANTHER" id="PTHR21013">
    <property type="entry name" value="ATP SYNTHASE MITOCHONDRIAL F1 COMPLEX ASSEMBLY FACTOR 2/ATP12 PROTEIN, MITOCHONDRIAL PRECURSOR"/>
    <property type="match status" value="1"/>
</dbReference>
<evidence type="ECO:0000256" key="1">
    <source>
        <dbReference type="ARBA" id="ARBA00004173"/>
    </source>
</evidence>
<evidence type="ECO:0008006" key="8">
    <source>
        <dbReference type="Google" id="ProtNLM"/>
    </source>
</evidence>
<accession>A0A9P6B692</accession>
<evidence type="ECO:0000256" key="3">
    <source>
        <dbReference type="ARBA" id="ARBA00022946"/>
    </source>
</evidence>
<organism evidence="6 7">
    <name type="scientific">Hydnum rufescens UP504</name>
    <dbReference type="NCBI Taxonomy" id="1448309"/>
    <lineage>
        <taxon>Eukaryota</taxon>
        <taxon>Fungi</taxon>
        <taxon>Dikarya</taxon>
        <taxon>Basidiomycota</taxon>
        <taxon>Agaricomycotina</taxon>
        <taxon>Agaricomycetes</taxon>
        <taxon>Cantharellales</taxon>
        <taxon>Hydnaceae</taxon>
        <taxon>Hydnum</taxon>
    </lineage>
</organism>
<keyword evidence="3" id="KW-0809">Transit peptide</keyword>
<dbReference type="AlphaFoldDB" id="A0A9P6B692"/>
<dbReference type="Gene3D" id="3.30.2180.10">
    <property type="entry name" value="ATP12-like"/>
    <property type="match status" value="1"/>
</dbReference>
<keyword evidence="4" id="KW-0496">Mitochondrion</keyword>
<dbReference type="Proteomes" id="UP000886523">
    <property type="component" value="Unassembled WGS sequence"/>
</dbReference>
<comment type="caution">
    <text evidence="6">The sequence shown here is derived from an EMBL/GenBank/DDBJ whole genome shotgun (WGS) entry which is preliminary data.</text>
</comment>
<evidence type="ECO:0000256" key="5">
    <source>
        <dbReference type="ARBA" id="ARBA00023186"/>
    </source>
</evidence>
<dbReference type="SUPFAM" id="SSF160909">
    <property type="entry name" value="ATP12-like"/>
    <property type="match status" value="1"/>
</dbReference>
<dbReference type="Pfam" id="PF07542">
    <property type="entry name" value="ATP12"/>
    <property type="match status" value="1"/>
</dbReference>
<dbReference type="InterPro" id="IPR023335">
    <property type="entry name" value="ATP12_ortho_dom_sf"/>
</dbReference>
<comment type="similarity">
    <text evidence="2">Belongs to the ATP12 family.</text>
</comment>
<comment type="subcellular location">
    <subcellularLocation>
        <location evidence="1">Mitochondrion</location>
    </subcellularLocation>
</comment>